<dbReference type="AlphaFoldDB" id="A0AAV1PMP9"/>
<evidence type="ECO:0000256" key="9">
    <source>
        <dbReference type="ARBA" id="ARBA00022982"/>
    </source>
</evidence>
<evidence type="ECO:0000256" key="1">
    <source>
        <dbReference type="ARBA" id="ARBA00001974"/>
    </source>
</evidence>
<dbReference type="CDD" id="cd07681">
    <property type="entry name" value="F-BAR_PACSIN3"/>
    <property type="match status" value="1"/>
</dbReference>
<dbReference type="PANTHER" id="PTHR12613:SF1">
    <property type="entry name" value="ERO1-LIKE PROTEIN ALPHA"/>
    <property type="match status" value="1"/>
</dbReference>
<evidence type="ECO:0000313" key="22">
    <source>
        <dbReference type="EMBL" id="CAK6971551.1"/>
    </source>
</evidence>
<dbReference type="GO" id="GO:0015035">
    <property type="term" value="F:protein-disulfide reductase activity"/>
    <property type="evidence" value="ECO:0007669"/>
    <property type="project" value="InterPro"/>
</dbReference>
<keyword evidence="12" id="KW-1015">Disulfide bond</keyword>
<keyword evidence="14" id="KW-0676">Redox-active center</keyword>
<keyword evidence="8" id="KW-0274">FAD</keyword>
<dbReference type="EMBL" id="CAWUFR010000179">
    <property type="protein sequence ID" value="CAK6971551.1"/>
    <property type="molecule type" value="Genomic_DNA"/>
</dbReference>
<evidence type="ECO:0000256" key="11">
    <source>
        <dbReference type="ARBA" id="ARBA00023136"/>
    </source>
</evidence>
<keyword evidence="4" id="KW-0813">Transport</keyword>
<dbReference type="InterPro" id="IPR031160">
    <property type="entry name" value="F_BAR_dom"/>
</dbReference>
<evidence type="ECO:0000256" key="6">
    <source>
        <dbReference type="ARBA" id="ARBA00022729"/>
    </source>
</evidence>
<dbReference type="FunFam" id="1.20.1270.60:FF:000009">
    <property type="entry name" value="Protein kinase C and casein kinase substrate in neurons 2"/>
    <property type="match status" value="1"/>
</dbReference>
<dbReference type="InterPro" id="IPR037192">
    <property type="entry name" value="ERO1-like_sf"/>
</dbReference>
<keyword evidence="6 20" id="KW-0732">Signal</keyword>
<feature type="signal peptide" evidence="20">
    <location>
        <begin position="1"/>
        <end position="19"/>
    </location>
</feature>
<comment type="cofactor">
    <cofactor evidence="1">
        <name>FAD</name>
        <dbReference type="ChEBI" id="CHEBI:57692"/>
    </cofactor>
</comment>
<dbReference type="GO" id="GO:0005789">
    <property type="term" value="C:endoplasmic reticulum membrane"/>
    <property type="evidence" value="ECO:0007669"/>
    <property type="project" value="UniProtKB-SubCell"/>
</dbReference>
<evidence type="ECO:0000259" key="21">
    <source>
        <dbReference type="PROSITE" id="PS51741"/>
    </source>
</evidence>
<evidence type="ECO:0000256" key="5">
    <source>
        <dbReference type="ARBA" id="ARBA00022630"/>
    </source>
</evidence>
<evidence type="ECO:0000256" key="3">
    <source>
        <dbReference type="ARBA" id="ARBA00008277"/>
    </source>
</evidence>
<evidence type="ECO:0000256" key="4">
    <source>
        <dbReference type="ARBA" id="ARBA00022448"/>
    </source>
</evidence>
<dbReference type="Gene3D" id="1.20.1270.60">
    <property type="entry name" value="Arfaptin homology (AH) domain/BAR domain"/>
    <property type="match status" value="1"/>
</dbReference>
<keyword evidence="23" id="KW-1185">Reference proteome</keyword>
<evidence type="ECO:0000256" key="15">
    <source>
        <dbReference type="ARBA" id="ARBA00040786"/>
    </source>
</evidence>
<evidence type="ECO:0000256" key="16">
    <source>
        <dbReference type="ARBA" id="ARBA00041899"/>
    </source>
</evidence>
<feature type="coiled-coil region" evidence="19">
    <location>
        <begin position="677"/>
        <end position="708"/>
    </location>
</feature>
<dbReference type="Pfam" id="PF04137">
    <property type="entry name" value="ERO1"/>
    <property type="match status" value="1"/>
</dbReference>
<dbReference type="InterPro" id="IPR007266">
    <property type="entry name" value="Ero1"/>
</dbReference>
<evidence type="ECO:0000313" key="23">
    <source>
        <dbReference type="Proteomes" id="UP001314229"/>
    </source>
</evidence>
<dbReference type="InterPro" id="IPR001060">
    <property type="entry name" value="FCH_dom"/>
</dbReference>
<name>A0AAV1PMP9_SCOSC</name>
<keyword evidence="7" id="KW-0256">Endoplasmic reticulum</keyword>
<comment type="caution">
    <text evidence="22">The sequence shown here is derived from an EMBL/GenBank/DDBJ whole genome shotgun (WGS) entry which is preliminary data.</text>
</comment>
<dbReference type="PROSITE" id="PS51741">
    <property type="entry name" value="F_BAR"/>
    <property type="match status" value="1"/>
</dbReference>
<dbReference type="Proteomes" id="UP001314229">
    <property type="component" value="Unassembled WGS sequence"/>
</dbReference>
<evidence type="ECO:0000256" key="18">
    <source>
        <dbReference type="PROSITE-ProRule" id="PRU01077"/>
    </source>
</evidence>
<dbReference type="GO" id="GO:0071949">
    <property type="term" value="F:FAD binding"/>
    <property type="evidence" value="ECO:0007669"/>
    <property type="project" value="InterPro"/>
</dbReference>
<evidence type="ECO:0000256" key="20">
    <source>
        <dbReference type="SAM" id="SignalP"/>
    </source>
</evidence>
<evidence type="ECO:0000256" key="2">
    <source>
        <dbReference type="ARBA" id="ARBA00004367"/>
    </source>
</evidence>
<dbReference type="Pfam" id="PF00611">
    <property type="entry name" value="FCH"/>
    <property type="match status" value="1"/>
</dbReference>
<keyword evidence="10" id="KW-0560">Oxidoreductase</keyword>
<feature type="domain" description="F-BAR" evidence="21">
    <location>
        <begin position="502"/>
        <end position="772"/>
    </location>
</feature>
<keyword evidence="18 19" id="KW-0175">Coiled coil</keyword>
<comment type="similarity">
    <text evidence="3">Belongs to the EROs family.</text>
</comment>
<evidence type="ECO:0000256" key="13">
    <source>
        <dbReference type="ARBA" id="ARBA00023180"/>
    </source>
</evidence>
<evidence type="ECO:0000256" key="14">
    <source>
        <dbReference type="ARBA" id="ARBA00023284"/>
    </source>
</evidence>
<dbReference type="SMART" id="SM00055">
    <property type="entry name" value="FCH"/>
    <property type="match status" value="1"/>
</dbReference>
<evidence type="ECO:0000256" key="17">
    <source>
        <dbReference type="ARBA" id="ARBA00042500"/>
    </source>
</evidence>
<keyword evidence="5" id="KW-0285">Flavoprotein</keyword>
<evidence type="ECO:0000256" key="19">
    <source>
        <dbReference type="SAM" id="Coils"/>
    </source>
</evidence>
<accession>A0AAV1PMP9</accession>
<dbReference type="SUPFAM" id="SSF103657">
    <property type="entry name" value="BAR/IMD domain-like"/>
    <property type="match status" value="1"/>
</dbReference>
<keyword evidence="9" id="KW-0249">Electron transport</keyword>
<keyword evidence="13" id="KW-0325">Glycoprotein</keyword>
<sequence length="839" mass="96635">MKLVVFLFLLLQVSGTADSRCFCQLTGDLEDCACDVETIDGFNNDQLFPKLQTLLASDYFRFYKVNLNKPCPFWMDLNQCGLTLCAVQPCSPNEVPEGLRSSSHNKYSAEANEQPDECEKAEHLGAVDVSLSAETREALQDWSKHDDEAERFCVVDDEQSPDSQYVDLLLNPERFTGYKGPEAWQIWNSIYEENCFKPYSIKRPLHPSVFQSGAGSDGGAFYSWLEGQCVEKRAFYRLVSGLHASINIHLSARYLLEDSWFQRKWGHNMSEFRQRFDSELTDGEGPKRLRNLYFLYLIELRALAKVLPFFLQPSFKLYTGRPEEDRKHKEMLLEILELSRSFPLHFDETSLFGGNEKEAAKLKEDIRLAFLNISRIMDCVGCFKCRLWGKLQTQGLGTALKILFSERQIEALPTSSAQRPTFKLSRQEVVSLFNAFGRVSNSIRELKNFRSLLAEERRGSRAAAAPGGSRCWLVPPASSLAAIIPCCKADPNMSSNGDLTDLGSSDSFWEPGNYKRTVKRIDDGHRLCNEVVSCFQERAKIEKSYALQLSDWAKRWRGVVEKGPQYGTLEKAWHAFMQAADRLSELHQELRERLAGEDSEKMRNWQKDAFHKQMMGGFRETKDADDGFRKAQKPWVRKLKELESSKKGYHQARKEEWTAVTRETHAKTDPTKSQEEVRKYTVRVERCSQEAEKAKDRYEKALEELNRCNPRYMEDMEQVFDLTQEAERNRLRFFKEVLLDIHTHLDLSSKEGFKDLYRDLGQTIRAANDTEDLRWWRNTHGPGMSMNWPQFEEWSPEANRSISRKMRGGRSEENVVTLTNIVSSGGDDIPPSPITQDSR</sequence>
<organism evidence="22 23">
    <name type="scientific">Scomber scombrus</name>
    <name type="common">Atlantic mackerel</name>
    <name type="synonym">Scomber vernalis</name>
    <dbReference type="NCBI Taxonomy" id="13677"/>
    <lineage>
        <taxon>Eukaryota</taxon>
        <taxon>Metazoa</taxon>
        <taxon>Chordata</taxon>
        <taxon>Craniata</taxon>
        <taxon>Vertebrata</taxon>
        <taxon>Euteleostomi</taxon>
        <taxon>Actinopterygii</taxon>
        <taxon>Neopterygii</taxon>
        <taxon>Teleostei</taxon>
        <taxon>Neoteleostei</taxon>
        <taxon>Acanthomorphata</taxon>
        <taxon>Pelagiaria</taxon>
        <taxon>Scombriformes</taxon>
        <taxon>Scombridae</taxon>
        <taxon>Scomber</taxon>
    </lineage>
</organism>
<evidence type="ECO:0000256" key="12">
    <source>
        <dbReference type="ARBA" id="ARBA00023157"/>
    </source>
</evidence>
<proteinExistence type="inferred from homology"/>
<evidence type="ECO:0000256" key="7">
    <source>
        <dbReference type="ARBA" id="ARBA00022824"/>
    </source>
</evidence>
<dbReference type="SUPFAM" id="SSF110019">
    <property type="entry name" value="ERO1-like"/>
    <property type="match status" value="1"/>
</dbReference>
<reference evidence="22 23" key="1">
    <citation type="submission" date="2024-01" db="EMBL/GenBank/DDBJ databases">
        <authorList>
            <person name="Alioto T."/>
            <person name="Alioto T."/>
            <person name="Gomez Garrido J."/>
        </authorList>
    </citation>
    <scope>NUCLEOTIDE SEQUENCE [LARGE SCALE GENOMIC DNA]</scope>
</reference>
<dbReference type="PANTHER" id="PTHR12613">
    <property type="entry name" value="ERO1-RELATED"/>
    <property type="match status" value="1"/>
</dbReference>
<evidence type="ECO:0000256" key="10">
    <source>
        <dbReference type="ARBA" id="ARBA00023002"/>
    </source>
</evidence>
<dbReference type="GO" id="GO:0016972">
    <property type="term" value="F:thiol oxidase activity"/>
    <property type="evidence" value="ECO:0007669"/>
    <property type="project" value="InterPro"/>
</dbReference>
<keyword evidence="11" id="KW-0472">Membrane</keyword>
<comment type="subcellular location">
    <subcellularLocation>
        <location evidence="2">Endoplasmic reticulum membrane</location>
        <topology evidence="2">Peripheral membrane protein</topology>
        <orientation evidence="2">Lumenal side</orientation>
    </subcellularLocation>
</comment>
<gene>
    <name evidence="22" type="ORF">FSCOSCO3_A021156</name>
</gene>
<evidence type="ECO:0000256" key="8">
    <source>
        <dbReference type="ARBA" id="ARBA00022827"/>
    </source>
</evidence>
<dbReference type="InterPro" id="IPR027267">
    <property type="entry name" value="AH/BAR_dom_sf"/>
</dbReference>
<protein>
    <recommendedName>
        <fullName evidence="15">ERO1-like protein alpha</fullName>
    </recommendedName>
    <alternativeName>
        <fullName evidence="16">Endoplasmic reticulum oxidoreductase alpha</fullName>
    </alternativeName>
    <alternativeName>
        <fullName evidence="17">Oxidoreductin-1-L-alpha</fullName>
    </alternativeName>
</protein>
<feature type="chain" id="PRO_5043595189" description="ERO1-like protein alpha" evidence="20">
    <location>
        <begin position="20"/>
        <end position="839"/>
    </location>
</feature>
<dbReference type="GO" id="GO:0034975">
    <property type="term" value="P:protein folding in endoplasmic reticulum"/>
    <property type="evidence" value="ECO:0007669"/>
    <property type="project" value="InterPro"/>
</dbReference>